<proteinExistence type="predicted"/>
<protein>
    <recommendedName>
        <fullName evidence="3">RNI-like protein</fullName>
    </recommendedName>
</protein>
<organism evidence="1 2">
    <name type="scientific">Sistotremastrum niveocremeum HHB9708</name>
    <dbReference type="NCBI Taxonomy" id="1314777"/>
    <lineage>
        <taxon>Eukaryota</taxon>
        <taxon>Fungi</taxon>
        <taxon>Dikarya</taxon>
        <taxon>Basidiomycota</taxon>
        <taxon>Agaricomycotina</taxon>
        <taxon>Agaricomycetes</taxon>
        <taxon>Sistotremastrales</taxon>
        <taxon>Sistotremastraceae</taxon>
        <taxon>Sertulicium</taxon>
        <taxon>Sertulicium niveocremeum</taxon>
    </lineage>
</organism>
<keyword evidence="2" id="KW-1185">Reference proteome</keyword>
<evidence type="ECO:0008006" key="3">
    <source>
        <dbReference type="Google" id="ProtNLM"/>
    </source>
</evidence>
<accession>A0A164SSG0</accession>
<dbReference type="STRING" id="1314777.A0A164SSG0"/>
<evidence type="ECO:0000313" key="2">
    <source>
        <dbReference type="Proteomes" id="UP000076722"/>
    </source>
</evidence>
<dbReference type="Proteomes" id="UP000076722">
    <property type="component" value="Unassembled WGS sequence"/>
</dbReference>
<gene>
    <name evidence="1" type="ORF">SISNIDRAFT_456341</name>
</gene>
<dbReference type="EMBL" id="KV419413">
    <property type="protein sequence ID" value="KZS91759.1"/>
    <property type="molecule type" value="Genomic_DNA"/>
</dbReference>
<reference evidence="1 2" key="1">
    <citation type="journal article" date="2016" name="Mol. Biol. Evol.">
        <title>Comparative Genomics of Early-Diverging Mushroom-Forming Fungi Provides Insights into the Origins of Lignocellulose Decay Capabilities.</title>
        <authorList>
            <person name="Nagy L.G."/>
            <person name="Riley R."/>
            <person name="Tritt A."/>
            <person name="Adam C."/>
            <person name="Daum C."/>
            <person name="Floudas D."/>
            <person name="Sun H."/>
            <person name="Yadav J.S."/>
            <person name="Pangilinan J."/>
            <person name="Larsson K.H."/>
            <person name="Matsuura K."/>
            <person name="Barry K."/>
            <person name="Labutti K."/>
            <person name="Kuo R."/>
            <person name="Ohm R.A."/>
            <person name="Bhattacharya S.S."/>
            <person name="Shirouzu T."/>
            <person name="Yoshinaga Y."/>
            <person name="Martin F.M."/>
            <person name="Grigoriev I.V."/>
            <person name="Hibbett D.S."/>
        </authorList>
    </citation>
    <scope>NUCLEOTIDE SEQUENCE [LARGE SCALE GENOMIC DNA]</scope>
    <source>
        <strain evidence="1 2">HHB9708</strain>
    </source>
</reference>
<evidence type="ECO:0000313" key="1">
    <source>
        <dbReference type="EMBL" id="KZS91759.1"/>
    </source>
</evidence>
<name>A0A164SSG0_9AGAM</name>
<dbReference type="AlphaFoldDB" id="A0A164SSG0"/>
<sequence length="233" mass="25891">MIHLFDQLEIPSSADVSVRTEDHSHVFFNNVRPFDEFLGPRIRLYDELRIRKSYAGLSYDLSSKSRGPLSVLNGSSEQVHSLADLASYTNSLSSLHFEAGTLPSLPHLVEALRSLPLITHISIHNGEQGMDILLSALDPQDLHSEILCPQLESLDCSETKFESSRLQETLQVRKSKGFPVRELKTTRGFVTPDSDGLTSLVEQHHQVDPIPVKSYFRSFMPSGDGTSSAQTAT</sequence>